<reference evidence="4 5" key="1">
    <citation type="journal article" date="2011" name="Front. Microbiol.">
        <title>Genomic signatures of strain selection and enhancement in Bacillus atrophaeus var. globigii, a historical biowarfare simulant.</title>
        <authorList>
            <person name="Gibbons H.S."/>
            <person name="Broomall S.M."/>
            <person name="McNew L.A."/>
            <person name="Daligault H."/>
            <person name="Chapman C."/>
            <person name="Bruce D."/>
            <person name="Karavis M."/>
            <person name="Krepps M."/>
            <person name="McGregor P.A."/>
            <person name="Hong C."/>
            <person name="Park K.H."/>
            <person name="Akmal A."/>
            <person name="Feldman A."/>
            <person name="Lin J.S."/>
            <person name="Chang W.E."/>
            <person name="Higgs B.W."/>
            <person name="Demirev P."/>
            <person name="Lindquist J."/>
            <person name="Liem A."/>
            <person name="Fochler E."/>
            <person name="Read T.D."/>
            <person name="Tapia R."/>
            <person name="Johnson S."/>
            <person name="Bishop-Lilly K.A."/>
            <person name="Detter C."/>
            <person name="Han C."/>
            <person name="Sozhamannan S."/>
            <person name="Rosenzweig C.N."/>
            <person name="Skowronski E.W."/>
        </authorList>
    </citation>
    <scope>NUCLEOTIDE SEQUENCE [LARGE SCALE GENOMIC DNA]</scope>
    <source>
        <strain evidence="4 5">CC-PW-9</strain>
    </source>
</reference>
<dbReference type="RefSeq" id="WP_126841564.1">
    <property type="nucleotide sequence ID" value="NZ_PIQH01000004.1"/>
</dbReference>
<dbReference type="CDD" id="cd07813">
    <property type="entry name" value="COQ10p_like"/>
    <property type="match status" value="1"/>
</dbReference>
<comment type="caution">
    <text evidence="4">The sequence shown here is derived from an EMBL/GenBank/DDBJ whole genome shotgun (WGS) entry which is preliminary data.</text>
</comment>
<protein>
    <submittedName>
        <fullName evidence="4">Ubiquinone-binding protein</fullName>
    </submittedName>
</protein>
<evidence type="ECO:0000259" key="3">
    <source>
        <dbReference type="Pfam" id="PF03364"/>
    </source>
</evidence>
<dbReference type="SUPFAM" id="SSF55961">
    <property type="entry name" value="Bet v1-like"/>
    <property type="match status" value="1"/>
</dbReference>
<feature type="domain" description="Coenzyme Q-binding protein COQ10 START" evidence="3">
    <location>
        <begin position="10"/>
        <end position="134"/>
    </location>
</feature>
<dbReference type="InterPro" id="IPR005031">
    <property type="entry name" value="COQ10_START"/>
</dbReference>
<name>A0A432ZRH5_9GAMM</name>
<dbReference type="EMBL" id="PIQH01000004">
    <property type="protein sequence ID" value="RUO80507.1"/>
    <property type="molecule type" value="Genomic_DNA"/>
</dbReference>
<dbReference type="Proteomes" id="UP000287996">
    <property type="component" value="Unassembled WGS sequence"/>
</dbReference>
<dbReference type="PANTHER" id="PTHR12901:SF10">
    <property type="entry name" value="COENZYME Q-BINDING PROTEIN COQ10, MITOCHONDRIAL"/>
    <property type="match status" value="1"/>
</dbReference>
<dbReference type="Gene3D" id="3.30.530.20">
    <property type="match status" value="1"/>
</dbReference>
<dbReference type="AlphaFoldDB" id="A0A432ZRH5"/>
<evidence type="ECO:0000313" key="4">
    <source>
        <dbReference type="EMBL" id="RUO80507.1"/>
    </source>
</evidence>
<dbReference type="OrthoDB" id="9804759at2"/>
<dbReference type="Pfam" id="PF03364">
    <property type="entry name" value="Polyketide_cyc"/>
    <property type="match status" value="1"/>
</dbReference>
<dbReference type="PANTHER" id="PTHR12901">
    <property type="entry name" value="SPERM PROTEIN HOMOLOG"/>
    <property type="match status" value="1"/>
</dbReference>
<dbReference type="InterPro" id="IPR044996">
    <property type="entry name" value="COQ10-like"/>
</dbReference>
<accession>A0A432ZRH5</accession>
<keyword evidence="2" id="KW-1277">Toxin-antitoxin system</keyword>
<evidence type="ECO:0000313" key="5">
    <source>
        <dbReference type="Proteomes" id="UP000287996"/>
    </source>
</evidence>
<evidence type="ECO:0000256" key="1">
    <source>
        <dbReference type="ARBA" id="ARBA00008918"/>
    </source>
</evidence>
<gene>
    <name evidence="4" type="ORF">CWI84_05470</name>
</gene>
<proteinExistence type="inferred from homology"/>
<dbReference type="GO" id="GO:0048039">
    <property type="term" value="F:ubiquinone binding"/>
    <property type="evidence" value="ECO:0007669"/>
    <property type="project" value="InterPro"/>
</dbReference>
<sequence length="147" mass="16087">MASIERSALVSYTPEQMFELVNDIESYPQFVPGCVGASVQQDNGGSKVATLDIAKAGIKKSFTTRNTLMRPERIDMTLVDGPFKSLGGGWQFVALGDEGCKIVFKLEFEFASKLLGMAFGKIFNEITAKMVEAFVKRANQVYGAENV</sequence>
<organism evidence="4 5">
    <name type="scientific">Idiomarina tyrosinivorans</name>
    <dbReference type="NCBI Taxonomy" id="1445662"/>
    <lineage>
        <taxon>Bacteria</taxon>
        <taxon>Pseudomonadati</taxon>
        <taxon>Pseudomonadota</taxon>
        <taxon>Gammaproteobacteria</taxon>
        <taxon>Alteromonadales</taxon>
        <taxon>Idiomarinaceae</taxon>
        <taxon>Idiomarina</taxon>
    </lineage>
</organism>
<dbReference type="GO" id="GO:0045333">
    <property type="term" value="P:cellular respiration"/>
    <property type="evidence" value="ECO:0007669"/>
    <property type="project" value="InterPro"/>
</dbReference>
<keyword evidence="4" id="KW-0830">Ubiquinone</keyword>
<keyword evidence="5" id="KW-1185">Reference proteome</keyword>
<dbReference type="InterPro" id="IPR023393">
    <property type="entry name" value="START-like_dom_sf"/>
</dbReference>
<evidence type="ECO:0000256" key="2">
    <source>
        <dbReference type="ARBA" id="ARBA00022649"/>
    </source>
</evidence>
<comment type="similarity">
    <text evidence="1">Belongs to the ribosome association toxin RatA family.</text>
</comment>